<keyword evidence="1" id="KW-0472">Membrane</keyword>
<evidence type="ECO:0000313" key="2">
    <source>
        <dbReference type="EMBL" id="KAL2534698.1"/>
    </source>
</evidence>
<comment type="caution">
    <text evidence="2">The sequence shown here is derived from an EMBL/GenBank/DDBJ whole genome shotgun (WGS) entry which is preliminary data.</text>
</comment>
<sequence>MTRVSATFSKKWLERIAEIFISITSSIVFFFLDILDVIMCIFFRFLDEFLEGKPSSCYCKVEQEKKEEILEIDGESELSETIHGRKNVFREMGFLRIPRMWKNEGKYYVGKKNRWSDCGCESCVYWMNNGSNLKLHVVVKEPERGIQFCQKFLSIPTQ</sequence>
<keyword evidence="1" id="KW-1133">Transmembrane helix</keyword>
<feature type="transmembrane region" description="Helical" evidence="1">
    <location>
        <begin position="20"/>
        <end position="46"/>
    </location>
</feature>
<protein>
    <submittedName>
        <fullName evidence="2">Alpha/beta-Hydrolases superfamily protein</fullName>
    </submittedName>
</protein>
<keyword evidence="3" id="KW-1185">Reference proteome</keyword>
<dbReference type="EMBL" id="JBFOLK010000002">
    <property type="protein sequence ID" value="KAL2534698.1"/>
    <property type="molecule type" value="Genomic_DNA"/>
</dbReference>
<organism evidence="2 3">
    <name type="scientific">Abeliophyllum distichum</name>
    <dbReference type="NCBI Taxonomy" id="126358"/>
    <lineage>
        <taxon>Eukaryota</taxon>
        <taxon>Viridiplantae</taxon>
        <taxon>Streptophyta</taxon>
        <taxon>Embryophyta</taxon>
        <taxon>Tracheophyta</taxon>
        <taxon>Spermatophyta</taxon>
        <taxon>Magnoliopsida</taxon>
        <taxon>eudicotyledons</taxon>
        <taxon>Gunneridae</taxon>
        <taxon>Pentapetalae</taxon>
        <taxon>asterids</taxon>
        <taxon>lamiids</taxon>
        <taxon>Lamiales</taxon>
        <taxon>Oleaceae</taxon>
        <taxon>Forsythieae</taxon>
        <taxon>Abeliophyllum</taxon>
    </lineage>
</organism>
<keyword evidence="1" id="KW-0812">Transmembrane</keyword>
<dbReference type="Proteomes" id="UP001604336">
    <property type="component" value="Unassembled WGS sequence"/>
</dbReference>
<name>A0ABD1VCX7_9LAMI</name>
<accession>A0ABD1VCX7</accession>
<evidence type="ECO:0000256" key="1">
    <source>
        <dbReference type="SAM" id="Phobius"/>
    </source>
</evidence>
<gene>
    <name evidence="2" type="ORF">Adt_08049</name>
</gene>
<proteinExistence type="predicted"/>
<reference evidence="3" key="1">
    <citation type="submission" date="2024-07" db="EMBL/GenBank/DDBJ databases">
        <title>Two chromosome-level genome assemblies of Korean endemic species Abeliophyllum distichum and Forsythia ovata (Oleaceae).</title>
        <authorList>
            <person name="Jang H."/>
        </authorList>
    </citation>
    <scope>NUCLEOTIDE SEQUENCE [LARGE SCALE GENOMIC DNA]</scope>
</reference>
<dbReference type="AlphaFoldDB" id="A0ABD1VCX7"/>
<evidence type="ECO:0000313" key="3">
    <source>
        <dbReference type="Proteomes" id="UP001604336"/>
    </source>
</evidence>